<evidence type="ECO:0000256" key="2">
    <source>
        <dbReference type="ARBA" id="ARBA00001933"/>
    </source>
</evidence>
<proteinExistence type="inferred from homology"/>
<keyword evidence="5 9" id="KW-0554">One-carbon metabolism</keyword>
<keyword evidence="6 9" id="KW-0808">Transferase</keyword>
<dbReference type="InterPro" id="IPR049943">
    <property type="entry name" value="Ser_HO-MeTrfase-like"/>
</dbReference>
<dbReference type="PANTHER" id="PTHR11680">
    <property type="entry name" value="SERINE HYDROXYMETHYLTRANSFERASE"/>
    <property type="match status" value="1"/>
</dbReference>
<keyword evidence="12" id="KW-1185">Reference proteome</keyword>
<comment type="function">
    <text evidence="9">Interconversion of serine and glycine.</text>
</comment>
<dbReference type="InterPro" id="IPR015421">
    <property type="entry name" value="PyrdxlP-dep_Trfase_major"/>
</dbReference>
<dbReference type="InterPro" id="IPR039429">
    <property type="entry name" value="SHMT-like_dom"/>
</dbReference>
<evidence type="ECO:0000256" key="4">
    <source>
        <dbReference type="ARBA" id="ARBA00006376"/>
    </source>
</evidence>
<dbReference type="FunFam" id="3.40.640.10:FF:000097">
    <property type="entry name" value="Serine hydroxymethyltransferase"/>
    <property type="match status" value="1"/>
</dbReference>
<evidence type="ECO:0000256" key="1">
    <source>
        <dbReference type="ARBA" id="ARBA00001528"/>
    </source>
</evidence>
<dbReference type="AlphaFoldDB" id="A0A4P9XDU9"/>
<dbReference type="OrthoDB" id="10265628at2759"/>
<gene>
    <name evidence="11" type="ORF">CXG81DRAFT_29223</name>
</gene>
<dbReference type="Gene3D" id="3.90.1150.10">
    <property type="entry name" value="Aspartate Aminotransferase, domain 1"/>
    <property type="match status" value="1"/>
</dbReference>
<dbReference type="Gene3D" id="3.40.640.10">
    <property type="entry name" value="Type I PLP-dependent aspartate aminotransferase-like (Major domain)"/>
    <property type="match status" value="1"/>
</dbReference>
<name>A0A4P9XDU9_9FUNG</name>
<evidence type="ECO:0000256" key="7">
    <source>
        <dbReference type="ARBA" id="ARBA00022898"/>
    </source>
</evidence>
<dbReference type="InterPro" id="IPR015422">
    <property type="entry name" value="PyrdxlP-dep_Trfase_small"/>
</dbReference>
<dbReference type="EC" id="2.1.2.1" evidence="9"/>
<dbReference type="GO" id="GO:0030170">
    <property type="term" value="F:pyridoxal phosphate binding"/>
    <property type="evidence" value="ECO:0007669"/>
    <property type="project" value="InterPro"/>
</dbReference>
<dbReference type="STRING" id="1555241.A0A4P9XDU9"/>
<dbReference type="UniPathway" id="UPA00193"/>
<dbReference type="Proteomes" id="UP000274922">
    <property type="component" value="Unassembled WGS sequence"/>
</dbReference>
<dbReference type="CDD" id="cd00378">
    <property type="entry name" value="SHMT"/>
    <property type="match status" value="1"/>
</dbReference>
<dbReference type="Pfam" id="PF00464">
    <property type="entry name" value="SHMT"/>
    <property type="match status" value="1"/>
</dbReference>
<dbReference type="HAMAP" id="MF_00051">
    <property type="entry name" value="SHMT"/>
    <property type="match status" value="1"/>
</dbReference>
<evidence type="ECO:0000256" key="6">
    <source>
        <dbReference type="ARBA" id="ARBA00022679"/>
    </source>
</evidence>
<evidence type="ECO:0000256" key="3">
    <source>
        <dbReference type="ARBA" id="ARBA00004777"/>
    </source>
</evidence>
<feature type="modified residue" description="N6-(pyridoxal phosphate)lysine" evidence="8">
    <location>
        <position position="258"/>
    </location>
</feature>
<dbReference type="SUPFAM" id="SSF53383">
    <property type="entry name" value="PLP-dependent transferases"/>
    <property type="match status" value="1"/>
</dbReference>
<dbReference type="PROSITE" id="PS00096">
    <property type="entry name" value="SHMT"/>
    <property type="match status" value="1"/>
</dbReference>
<evidence type="ECO:0000313" key="11">
    <source>
        <dbReference type="EMBL" id="RKP03658.1"/>
    </source>
</evidence>
<evidence type="ECO:0000256" key="8">
    <source>
        <dbReference type="PIRSR" id="PIRSR000412-50"/>
    </source>
</evidence>
<protein>
    <recommendedName>
        <fullName evidence="9">Serine hydroxymethyltransferase</fullName>
        <ecNumber evidence="9">2.1.2.1</ecNumber>
    </recommendedName>
</protein>
<evidence type="ECO:0000313" key="12">
    <source>
        <dbReference type="Proteomes" id="UP000274922"/>
    </source>
</evidence>
<dbReference type="PANTHER" id="PTHR11680:SF28">
    <property type="entry name" value="SERINE HYDROXYMETHYLTRANSFERASE, MITOCHONDRIAL"/>
    <property type="match status" value="1"/>
</dbReference>
<sequence>MGRTLARPILAHATPVAGLPRGLNAPLRTVDPALYEIIEREKHRQRYSLNLIPSENCTSRAVMDALGSVMQNKYSEGYPGARYYGGNRYIDAAERLCQERALAAFGLDADRWGVNVQPLSGSPANLYVYGALLKPHDRIMGLDLPHGGHLSHGYQTPTKKISYVSQYYETMPYRCDETTGRIDYDAAANLAAQFRPKVLVAGSSAYVRTYDYPRMRQIADQCGAYLLADMAHISGMVAAGVLPSPFEHADVVTTTTHKSLRGPRGAMIFYRKGVRSTHPKTGEPVKYELESAIQHSVFPGHQGGPHNHTITALAVALAQAQQPEYRRYQQQVLDNAQRLAAALQARGHKLVTDGTDTHLVLLDLRPLAAAGRRVDGARAERVLELVNIAANKNTVPGDTNALVPHGVRMGTPAMTTRGFDAAAFDQVAAFVDEAITLAAEINAQLRAAAAKDGRPVPKLRDFMAALGAEGDAYPQIADLRERVAAFAAAYPTVGFTEAEMAYP</sequence>
<feature type="domain" description="Serine hydroxymethyltransferase-like" evidence="10">
    <location>
        <begin position="28"/>
        <end position="431"/>
    </location>
</feature>
<reference evidence="12" key="1">
    <citation type="journal article" date="2018" name="Nat. Microbiol.">
        <title>Leveraging single-cell genomics to expand the fungal tree of life.</title>
        <authorList>
            <person name="Ahrendt S.R."/>
            <person name="Quandt C.A."/>
            <person name="Ciobanu D."/>
            <person name="Clum A."/>
            <person name="Salamov A."/>
            <person name="Andreopoulos B."/>
            <person name="Cheng J.F."/>
            <person name="Woyke T."/>
            <person name="Pelin A."/>
            <person name="Henrissat B."/>
            <person name="Reynolds N.K."/>
            <person name="Benny G.L."/>
            <person name="Smith M.E."/>
            <person name="James T.Y."/>
            <person name="Grigoriev I.V."/>
        </authorList>
    </citation>
    <scope>NUCLEOTIDE SEQUENCE [LARGE SCALE GENOMIC DNA]</scope>
    <source>
        <strain evidence="12">ATCC 52028</strain>
    </source>
</reference>
<dbReference type="InterPro" id="IPR015424">
    <property type="entry name" value="PyrdxlP-dep_Trfase"/>
</dbReference>
<dbReference type="GO" id="GO:0019264">
    <property type="term" value="P:glycine biosynthetic process from serine"/>
    <property type="evidence" value="ECO:0007669"/>
    <property type="project" value="InterPro"/>
</dbReference>
<comment type="catalytic activity">
    <reaction evidence="1 9">
        <text>(6R)-5,10-methylene-5,6,7,8-tetrahydrofolate + glycine + H2O = (6S)-5,6,7,8-tetrahydrofolate + L-serine</text>
        <dbReference type="Rhea" id="RHEA:15481"/>
        <dbReference type="ChEBI" id="CHEBI:15377"/>
        <dbReference type="ChEBI" id="CHEBI:15636"/>
        <dbReference type="ChEBI" id="CHEBI:33384"/>
        <dbReference type="ChEBI" id="CHEBI:57305"/>
        <dbReference type="ChEBI" id="CHEBI:57453"/>
        <dbReference type="EC" id="2.1.2.1"/>
    </reaction>
</comment>
<evidence type="ECO:0000259" key="10">
    <source>
        <dbReference type="Pfam" id="PF00464"/>
    </source>
</evidence>
<dbReference type="GO" id="GO:0035999">
    <property type="term" value="P:tetrahydrofolate interconversion"/>
    <property type="evidence" value="ECO:0007669"/>
    <property type="project" value="UniProtKB-UniPathway"/>
</dbReference>
<evidence type="ECO:0000256" key="9">
    <source>
        <dbReference type="RuleBase" id="RU000585"/>
    </source>
</evidence>
<comment type="cofactor">
    <cofactor evidence="2 8 9">
        <name>pyridoxal 5'-phosphate</name>
        <dbReference type="ChEBI" id="CHEBI:597326"/>
    </cofactor>
</comment>
<dbReference type="GO" id="GO:0005739">
    <property type="term" value="C:mitochondrion"/>
    <property type="evidence" value="ECO:0007669"/>
    <property type="project" value="TreeGrafter"/>
</dbReference>
<evidence type="ECO:0000256" key="5">
    <source>
        <dbReference type="ARBA" id="ARBA00022563"/>
    </source>
</evidence>
<dbReference type="InterPro" id="IPR001085">
    <property type="entry name" value="Ser_HO-MeTrfase"/>
</dbReference>
<dbReference type="EMBL" id="ML014120">
    <property type="protein sequence ID" value="RKP03658.1"/>
    <property type="molecule type" value="Genomic_DNA"/>
</dbReference>
<keyword evidence="7 8" id="KW-0663">Pyridoxal phosphate</keyword>
<organism evidence="11 12">
    <name type="scientific">Caulochytrium protostelioides</name>
    <dbReference type="NCBI Taxonomy" id="1555241"/>
    <lineage>
        <taxon>Eukaryota</taxon>
        <taxon>Fungi</taxon>
        <taxon>Fungi incertae sedis</taxon>
        <taxon>Chytridiomycota</taxon>
        <taxon>Chytridiomycota incertae sedis</taxon>
        <taxon>Chytridiomycetes</taxon>
        <taxon>Caulochytriales</taxon>
        <taxon>Caulochytriaceae</taxon>
        <taxon>Caulochytrium</taxon>
    </lineage>
</organism>
<comment type="pathway">
    <text evidence="3 9">One-carbon metabolism; tetrahydrofolate interconversion.</text>
</comment>
<accession>A0A4P9XDU9</accession>
<dbReference type="InterPro" id="IPR019798">
    <property type="entry name" value="Ser_HO-MeTrfase_PLP_BS"/>
</dbReference>
<dbReference type="NCBIfam" id="NF000586">
    <property type="entry name" value="PRK00011.1"/>
    <property type="match status" value="1"/>
</dbReference>
<comment type="similarity">
    <text evidence="4 9">Belongs to the SHMT family.</text>
</comment>
<dbReference type="PIRSF" id="PIRSF000412">
    <property type="entry name" value="SHMT"/>
    <property type="match status" value="1"/>
</dbReference>
<dbReference type="GO" id="GO:0004372">
    <property type="term" value="F:glycine hydroxymethyltransferase activity"/>
    <property type="evidence" value="ECO:0007669"/>
    <property type="project" value="UniProtKB-EC"/>
</dbReference>